<dbReference type="Proteomes" id="UP001528673">
    <property type="component" value="Unassembled WGS sequence"/>
</dbReference>
<comment type="catalytic activity">
    <reaction evidence="1">
        <text>ATP + protein L-histidine = ADP + protein N-phospho-L-histidine.</text>
        <dbReference type="EC" id="2.7.13.3"/>
    </reaction>
</comment>
<comment type="caution">
    <text evidence="18">The sequence shown here is derived from an EMBL/GenBank/DDBJ whole genome shotgun (WGS) entry which is preliminary data.</text>
</comment>
<dbReference type="Gene3D" id="3.30.565.10">
    <property type="entry name" value="Histidine kinase-like ATPase, C-terminal domain"/>
    <property type="match status" value="1"/>
</dbReference>
<feature type="transmembrane region" description="Helical" evidence="14">
    <location>
        <begin position="294"/>
        <end position="319"/>
    </location>
</feature>
<feature type="domain" description="HAMP" evidence="17">
    <location>
        <begin position="321"/>
        <end position="373"/>
    </location>
</feature>
<dbReference type="CDD" id="cd00130">
    <property type="entry name" value="PAS"/>
    <property type="match status" value="1"/>
</dbReference>
<dbReference type="InterPro" id="IPR004358">
    <property type="entry name" value="Sig_transdc_His_kin-like_C"/>
</dbReference>
<evidence type="ECO:0000256" key="7">
    <source>
        <dbReference type="ARBA" id="ARBA00022741"/>
    </source>
</evidence>
<dbReference type="SUPFAM" id="SSF47384">
    <property type="entry name" value="Homodimeric domain of signal transducing histidine kinase"/>
    <property type="match status" value="1"/>
</dbReference>
<keyword evidence="8" id="KW-0418">Kinase</keyword>
<dbReference type="PRINTS" id="PR00344">
    <property type="entry name" value="BCTRLSENSOR"/>
</dbReference>
<evidence type="ECO:0000259" key="17">
    <source>
        <dbReference type="PROSITE" id="PS50885"/>
    </source>
</evidence>
<dbReference type="PROSITE" id="PS50885">
    <property type="entry name" value="HAMP"/>
    <property type="match status" value="1"/>
</dbReference>
<dbReference type="Gene3D" id="3.30.450.20">
    <property type="entry name" value="PAS domain"/>
    <property type="match status" value="1"/>
</dbReference>
<keyword evidence="11" id="KW-0902">Two-component regulatory system</keyword>
<accession>A0ABT5MVI2</accession>
<gene>
    <name evidence="18" type="ORF">PSQ40_04485</name>
</gene>
<evidence type="ECO:0000256" key="13">
    <source>
        <dbReference type="SAM" id="Coils"/>
    </source>
</evidence>
<dbReference type="InterPro" id="IPR003661">
    <property type="entry name" value="HisK_dim/P_dom"/>
</dbReference>
<dbReference type="GO" id="GO:0005524">
    <property type="term" value="F:ATP binding"/>
    <property type="evidence" value="ECO:0007669"/>
    <property type="project" value="UniProtKB-KW"/>
</dbReference>
<dbReference type="Pfam" id="PF13188">
    <property type="entry name" value="PAS_8"/>
    <property type="match status" value="1"/>
</dbReference>
<feature type="coiled-coil region" evidence="13">
    <location>
        <begin position="480"/>
        <end position="532"/>
    </location>
</feature>
<keyword evidence="19" id="KW-1185">Reference proteome</keyword>
<evidence type="ECO:0000256" key="8">
    <source>
        <dbReference type="ARBA" id="ARBA00022777"/>
    </source>
</evidence>
<name>A0ABT5MVI2_9BURK</name>
<dbReference type="EMBL" id="JAQSIP010000002">
    <property type="protein sequence ID" value="MDD0837823.1"/>
    <property type="molecule type" value="Genomic_DNA"/>
</dbReference>
<evidence type="ECO:0000256" key="5">
    <source>
        <dbReference type="ARBA" id="ARBA00022679"/>
    </source>
</evidence>
<evidence type="ECO:0000259" key="16">
    <source>
        <dbReference type="PROSITE" id="PS50112"/>
    </source>
</evidence>
<dbReference type="RefSeq" id="WP_273949110.1">
    <property type="nucleotide sequence ID" value="NZ_JAQSIP010000002.1"/>
</dbReference>
<keyword evidence="4" id="KW-0597">Phosphoprotein</keyword>
<dbReference type="Pfam" id="PF02518">
    <property type="entry name" value="HATPase_c"/>
    <property type="match status" value="1"/>
</dbReference>
<keyword evidence="7" id="KW-0547">Nucleotide-binding</keyword>
<dbReference type="SMART" id="SM00091">
    <property type="entry name" value="PAS"/>
    <property type="match status" value="1"/>
</dbReference>
<comment type="subcellular location">
    <subcellularLocation>
        <location evidence="2">Membrane</location>
        <topology evidence="2">Multi-pass membrane protein</topology>
    </subcellularLocation>
</comment>
<evidence type="ECO:0000256" key="4">
    <source>
        <dbReference type="ARBA" id="ARBA00022553"/>
    </source>
</evidence>
<evidence type="ECO:0000313" key="18">
    <source>
        <dbReference type="EMBL" id="MDD0837823.1"/>
    </source>
</evidence>
<evidence type="ECO:0000256" key="11">
    <source>
        <dbReference type="ARBA" id="ARBA00023012"/>
    </source>
</evidence>
<dbReference type="Gene3D" id="1.10.287.130">
    <property type="match status" value="1"/>
</dbReference>
<dbReference type="InterPro" id="IPR000014">
    <property type="entry name" value="PAS"/>
</dbReference>
<dbReference type="InterPro" id="IPR003660">
    <property type="entry name" value="HAMP_dom"/>
</dbReference>
<dbReference type="InterPro" id="IPR005467">
    <property type="entry name" value="His_kinase_dom"/>
</dbReference>
<keyword evidence="6 14" id="KW-0812">Transmembrane</keyword>
<dbReference type="NCBIfam" id="TIGR00229">
    <property type="entry name" value="sensory_box"/>
    <property type="match status" value="1"/>
</dbReference>
<dbReference type="InterPro" id="IPR036890">
    <property type="entry name" value="HATPase_C_sf"/>
</dbReference>
<proteinExistence type="predicted"/>
<dbReference type="Gene3D" id="6.10.340.10">
    <property type="match status" value="1"/>
</dbReference>
<organism evidence="18 19">
    <name type="scientific">Curvibacter cyanobacteriorum</name>
    <dbReference type="NCBI Taxonomy" id="3026422"/>
    <lineage>
        <taxon>Bacteria</taxon>
        <taxon>Pseudomonadati</taxon>
        <taxon>Pseudomonadota</taxon>
        <taxon>Betaproteobacteria</taxon>
        <taxon>Burkholderiales</taxon>
        <taxon>Comamonadaceae</taxon>
        <taxon>Curvibacter</taxon>
    </lineage>
</organism>
<sequence length="790" mass="87024">MTNSITGPIAPAGDRHAWPLVSYLMGLLCLSTLLAFSIVGLTLLLIRIPQLEADARGRVIQEARSAARSEDLLLHSIEERLEILAATLRAPRPETLAEVLNQAVGDGSTFLSIALLSPEGRVQAVGASTVWRWRQKELLGQDLSLSPLVARVRFQQRLLWDERHPSMMAGERVLALARPLPDGRLLLAEVPTSFLFRSATEYQEPIRGSATSPISLWLLDASGRFMANSERGVVPSEPAYWRETALYQQLRQGLEPPEHMVLQGVSYHVAVAKSQYVDWYVAALTPRGLDNPRVMAWITLVSTGFLGMLLIGVVLSPLWATGLKRALQRIVEQAKQVASGQVLSNWPKGPVREFNSLSEHLESMSASLRERQQHFRAIFDVSPIALAVYDPESDLLIDLNEAACRQFGLVREAVVGQPARLLPIWPEREGRPRRDPRLVQGETVEARLRHADGTELTCRVSVRVLERSGQTWQVWALEDISEAQRHAQELKSLNEALEARVAQRTEALQRANDEASQAIDRLHETRDNLVRSEKMAALGGLVAGVAHELNTPLGNSLMAISTLRDETQQFKDAMAAGLRKSTLEAWIDCVDQATSISARNLKRAADLVTSFKQVAVDQSSAQRRVFVLDELVNEILLTLKPTYSRLPITFEVQVASGLKIDSYPGHLGQVLTNLITNAIVHGLDGLPRGTVRILGAAVDADWVSLQVMDDGHGIAPDLIARVFDPFVTTRMGRGGTGLGLNISYNAATHVLGGRIEVRSELGQGACFSVVFPRLAPARAEVSRDDVQTWD</sequence>
<reference evidence="18 19" key="1">
    <citation type="submission" date="2023-02" db="EMBL/GenBank/DDBJ databases">
        <title>Bacterial whole genomic sequence of Curvibacter sp. HBC61.</title>
        <authorList>
            <person name="Le V."/>
            <person name="Ko S.-R."/>
            <person name="Ahn C.-Y."/>
            <person name="Oh H.-M."/>
        </authorList>
    </citation>
    <scope>NUCLEOTIDE SEQUENCE [LARGE SCALE GENOMIC DNA]</scope>
    <source>
        <strain evidence="18 19">HBC61</strain>
    </source>
</reference>
<evidence type="ECO:0000256" key="3">
    <source>
        <dbReference type="ARBA" id="ARBA00012438"/>
    </source>
</evidence>
<evidence type="ECO:0000256" key="9">
    <source>
        <dbReference type="ARBA" id="ARBA00022840"/>
    </source>
</evidence>
<dbReference type="InterPro" id="IPR036097">
    <property type="entry name" value="HisK_dim/P_sf"/>
</dbReference>
<dbReference type="SMART" id="SM00387">
    <property type="entry name" value="HATPase_c"/>
    <property type="match status" value="1"/>
</dbReference>
<keyword evidence="13" id="KW-0175">Coiled coil</keyword>
<dbReference type="InterPro" id="IPR050351">
    <property type="entry name" value="BphY/WalK/GraS-like"/>
</dbReference>
<dbReference type="EC" id="2.7.13.3" evidence="3"/>
<evidence type="ECO:0000256" key="6">
    <source>
        <dbReference type="ARBA" id="ARBA00022692"/>
    </source>
</evidence>
<dbReference type="SUPFAM" id="SSF55785">
    <property type="entry name" value="PYP-like sensor domain (PAS domain)"/>
    <property type="match status" value="1"/>
</dbReference>
<evidence type="ECO:0000313" key="19">
    <source>
        <dbReference type="Proteomes" id="UP001528673"/>
    </source>
</evidence>
<evidence type="ECO:0000256" key="12">
    <source>
        <dbReference type="ARBA" id="ARBA00023136"/>
    </source>
</evidence>
<evidence type="ECO:0000259" key="15">
    <source>
        <dbReference type="PROSITE" id="PS50109"/>
    </source>
</evidence>
<dbReference type="SUPFAM" id="SSF55874">
    <property type="entry name" value="ATPase domain of HSP90 chaperone/DNA topoisomerase II/histidine kinase"/>
    <property type="match status" value="1"/>
</dbReference>
<dbReference type="PANTHER" id="PTHR42878">
    <property type="entry name" value="TWO-COMPONENT HISTIDINE KINASE"/>
    <property type="match status" value="1"/>
</dbReference>
<evidence type="ECO:0000256" key="1">
    <source>
        <dbReference type="ARBA" id="ARBA00000085"/>
    </source>
</evidence>
<keyword evidence="10 14" id="KW-1133">Transmembrane helix</keyword>
<evidence type="ECO:0000256" key="14">
    <source>
        <dbReference type="SAM" id="Phobius"/>
    </source>
</evidence>
<keyword evidence="9 18" id="KW-0067">ATP-binding</keyword>
<dbReference type="PROSITE" id="PS50109">
    <property type="entry name" value="HIS_KIN"/>
    <property type="match status" value="1"/>
</dbReference>
<evidence type="ECO:0000256" key="10">
    <source>
        <dbReference type="ARBA" id="ARBA00022989"/>
    </source>
</evidence>
<dbReference type="InterPro" id="IPR035965">
    <property type="entry name" value="PAS-like_dom_sf"/>
</dbReference>
<dbReference type="CDD" id="cd00082">
    <property type="entry name" value="HisKA"/>
    <property type="match status" value="1"/>
</dbReference>
<dbReference type="InterPro" id="IPR003594">
    <property type="entry name" value="HATPase_dom"/>
</dbReference>
<feature type="domain" description="PAS" evidence="16">
    <location>
        <begin position="371"/>
        <end position="417"/>
    </location>
</feature>
<feature type="transmembrane region" description="Helical" evidence="14">
    <location>
        <begin position="20"/>
        <end position="46"/>
    </location>
</feature>
<keyword evidence="12 14" id="KW-0472">Membrane</keyword>
<dbReference type="CDD" id="cd00075">
    <property type="entry name" value="HATPase"/>
    <property type="match status" value="1"/>
</dbReference>
<feature type="domain" description="Histidine kinase" evidence="15">
    <location>
        <begin position="544"/>
        <end position="775"/>
    </location>
</feature>
<dbReference type="PANTHER" id="PTHR42878:SF7">
    <property type="entry name" value="SENSOR HISTIDINE KINASE GLRK"/>
    <property type="match status" value="1"/>
</dbReference>
<evidence type="ECO:0000256" key="2">
    <source>
        <dbReference type="ARBA" id="ARBA00004141"/>
    </source>
</evidence>
<keyword evidence="5" id="KW-0808">Transferase</keyword>
<protein>
    <recommendedName>
        <fullName evidence="3">histidine kinase</fullName>
        <ecNumber evidence="3">2.7.13.3</ecNumber>
    </recommendedName>
</protein>
<dbReference type="PROSITE" id="PS50112">
    <property type="entry name" value="PAS"/>
    <property type="match status" value="1"/>
</dbReference>